<gene>
    <name evidence="1" type="ORF">TIFTF001_034120</name>
</gene>
<comment type="caution">
    <text evidence="1">The sequence shown here is derived from an EMBL/GenBank/DDBJ whole genome shotgun (WGS) entry which is preliminary data.</text>
</comment>
<accession>A0AA88JA90</accession>
<protein>
    <submittedName>
        <fullName evidence="1">Uncharacterized protein</fullName>
    </submittedName>
</protein>
<proteinExistence type="predicted"/>
<dbReference type="Proteomes" id="UP001187192">
    <property type="component" value="Unassembled WGS sequence"/>
</dbReference>
<dbReference type="EMBL" id="BTGU01000208">
    <property type="protein sequence ID" value="GMN65046.1"/>
    <property type="molecule type" value="Genomic_DNA"/>
</dbReference>
<dbReference type="AlphaFoldDB" id="A0AA88JA90"/>
<evidence type="ECO:0000313" key="2">
    <source>
        <dbReference type="Proteomes" id="UP001187192"/>
    </source>
</evidence>
<evidence type="ECO:0000313" key="1">
    <source>
        <dbReference type="EMBL" id="GMN65046.1"/>
    </source>
</evidence>
<keyword evidence="2" id="KW-1185">Reference proteome</keyword>
<sequence>MNRLREQIARMNQIPQANEVSPQAHQVPSVAPQVPEVQQEVPWIFEVPLAPAGIPVNPPLVREDLLYGRFRRMKVPEFEGPTDPIVADNWLIDI</sequence>
<organism evidence="1 2">
    <name type="scientific">Ficus carica</name>
    <name type="common">Common fig</name>
    <dbReference type="NCBI Taxonomy" id="3494"/>
    <lineage>
        <taxon>Eukaryota</taxon>
        <taxon>Viridiplantae</taxon>
        <taxon>Streptophyta</taxon>
        <taxon>Embryophyta</taxon>
        <taxon>Tracheophyta</taxon>
        <taxon>Spermatophyta</taxon>
        <taxon>Magnoliopsida</taxon>
        <taxon>eudicotyledons</taxon>
        <taxon>Gunneridae</taxon>
        <taxon>Pentapetalae</taxon>
        <taxon>rosids</taxon>
        <taxon>fabids</taxon>
        <taxon>Rosales</taxon>
        <taxon>Moraceae</taxon>
        <taxon>Ficeae</taxon>
        <taxon>Ficus</taxon>
    </lineage>
</organism>
<name>A0AA88JA90_FICCA</name>
<reference evidence="1" key="1">
    <citation type="submission" date="2023-07" db="EMBL/GenBank/DDBJ databases">
        <title>draft genome sequence of fig (Ficus carica).</title>
        <authorList>
            <person name="Takahashi T."/>
            <person name="Nishimura K."/>
        </authorList>
    </citation>
    <scope>NUCLEOTIDE SEQUENCE</scope>
</reference>